<evidence type="ECO:0000259" key="1">
    <source>
        <dbReference type="SMART" id="SM00829"/>
    </source>
</evidence>
<dbReference type="SUPFAM" id="SSF51735">
    <property type="entry name" value="NAD(P)-binding Rossmann-fold domains"/>
    <property type="match status" value="1"/>
</dbReference>
<dbReference type="InterPro" id="IPR011032">
    <property type="entry name" value="GroES-like_sf"/>
</dbReference>
<feature type="domain" description="Enoyl reductase (ER)" evidence="1">
    <location>
        <begin position="17"/>
        <end position="352"/>
    </location>
</feature>
<dbReference type="InterPro" id="IPR052711">
    <property type="entry name" value="Zinc_ADH-like"/>
</dbReference>
<dbReference type="Pfam" id="PF08240">
    <property type="entry name" value="ADH_N"/>
    <property type="match status" value="1"/>
</dbReference>
<dbReference type="PANTHER" id="PTHR45033:SF3">
    <property type="entry name" value="DEHYDROGENASE, PUTATIVE (AFU_ORTHOLOGUE AFUA_2G13270)-RELATED"/>
    <property type="match status" value="1"/>
</dbReference>
<dbReference type="Pfam" id="PF00107">
    <property type="entry name" value="ADH_zinc_N"/>
    <property type="match status" value="1"/>
</dbReference>
<organism evidence="2 3">
    <name type="scientific">Claviceps arundinis</name>
    <dbReference type="NCBI Taxonomy" id="1623583"/>
    <lineage>
        <taxon>Eukaryota</taxon>
        <taxon>Fungi</taxon>
        <taxon>Dikarya</taxon>
        <taxon>Ascomycota</taxon>
        <taxon>Pezizomycotina</taxon>
        <taxon>Sordariomycetes</taxon>
        <taxon>Hypocreomycetidae</taxon>
        <taxon>Hypocreales</taxon>
        <taxon>Clavicipitaceae</taxon>
        <taxon>Claviceps</taxon>
    </lineage>
</organism>
<gene>
    <name evidence="2" type="ORF">E4U56_006751</name>
</gene>
<dbReference type="Gene3D" id="3.90.180.10">
    <property type="entry name" value="Medium-chain alcohol dehydrogenases, catalytic domain"/>
    <property type="match status" value="1"/>
</dbReference>
<comment type="caution">
    <text evidence="2">The sequence shown here is derived from an EMBL/GenBank/DDBJ whole genome shotgun (WGS) entry which is preliminary data.</text>
</comment>
<dbReference type="SMART" id="SM00829">
    <property type="entry name" value="PKS_ER"/>
    <property type="match status" value="1"/>
</dbReference>
<evidence type="ECO:0000313" key="2">
    <source>
        <dbReference type="EMBL" id="KAG5971483.1"/>
    </source>
</evidence>
<dbReference type="InterPro" id="IPR013154">
    <property type="entry name" value="ADH-like_N"/>
</dbReference>
<dbReference type="InterPro" id="IPR020843">
    <property type="entry name" value="ER"/>
</dbReference>
<dbReference type="AlphaFoldDB" id="A0A9P7MUR0"/>
<sequence length="354" mass="38157">MPHALVLAVTNSQLRGKIYYPLKLKTVPRPSPGPNELLVKIEAAALNHRDLFIRQSLYPNISFQAPLLSDGCGTVVEEGPGCVSSLLDKLVILTPCRGWAENLDGPENWAEFRTIGGTEPYTSLGAAQHYVVVNESEVEQCPLHLDPAQAAALPSCGLTAWRALFVKSQNAEIGRNILITGIGGGVALHVLQFARVVGCNIFVTSSSQEKIAKAMQLGARAGVNYHQDDWPAQLKKKLPSNRPFLDAVIDGAGGNIVIKTTPLLKPGGVVVNYGMGQSQMTDWPMHAVFKNIELRGSTAGTRMEFGDMVAFVGEHKIAPVVSRTIRGLDCVEAIDGLFEDIKGGKQFGKLVIKI</sequence>
<evidence type="ECO:0000313" key="3">
    <source>
        <dbReference type="Proteomes" id="UP000784919"/>
    </source>
</evidence>
<dbReference type="InterPro" id="IPR013149">
    <property type="entry name" value="ADH-like_C"/>
</dbReference>
<dbReference type="PANTHER" id="PTHR45033">
    <property type="match status" value="1"/>
</dbReference>
<reference evidence="2" key="1">
    <citation type="journal article" date="2020" name="bioRxiv">
        <title>Whole genome comparisons of ergot fungi reveals the divergence and evolution of species within the genus Claviceps are the result of varying mechanisms driving genome evolution and host range expansion.</title>
        <authorList>
            <person name="Wyka S.A."/>
            <person name="Mondo S.J."/>
            <person name="Liu M."/>
            <person name="Dettman J."/>
            <person name="Nalam V."/>
            <person name="Broders K.D."/>
        </authorList>
    </citation>
    <scope>NUCLEOTIDE SEQUENCE</scope>
    <source>
        <strain evidence="2">CCC 1102</strain>
    </source>
</reference>
<dbReference type="Proteomes" id="UP000784919">
    <property type="component" value="Unassembled WGS sequence"/>
</dbReference>
<dbReference type="SUPFAM" id="SSF50129">
    <property type="entry name" value="GroES-like"/>
    <property type="match status" value="1"/>
</dbReference>
<protein>
    <submittedName>
        <fullName evidence="2">Secondary metabolism biosynthetic enzyme</fullName>
    </submittedName>
</protein>
<dbReference type="Gene3D" id="3.40.50.720">
    <property type="entry name" value="NAD(P)-binding Rossmann-like Domain"/>
    <property type="match status" value="1"/>
</dbReference>
<dbReference type="InterPro" id="IPR036291">
    <property type="entry name" value="NAD(P)-bd_dom_sf"/>
</dbReference>
<dbReference type="GO" id="GO:0016491">
    <property type="term" value="F:oxidoreductase activity"/>
    <property type="evidence" value="ECO:0007669"/>
    <property type="project" value="InterPro"/>
</dbReference>
<proteinExistence type="predicted"/>
<dbReference type="FunFam" id="3.40.50.720:FF:000481">
    <property type="entry name" value="Alcohol dehydrogenase, variant"/>
    <property type="match status" value="1"/>
</dbReference>
<dbReference type="OrthoDB" id="449487at2759"/>
<accession>A0A9P7MUR0</accession>
<dbReference type="EMBL" id="SRPS01000058">
    <property type="protein sequence ID" value="KAG5971483.1"/>
    <property type="molecule type" value="Genomic_DNA"/>
</dbReference>
<name>A0A9P7MUR0_9HYPO</name>